<dbReference type="Gene3D" id="3.40.50.1820">
    <property type="entry name" value="alpha/beta hydrolase"/>
    <property type="match status" value="1"/>
</dbReference>
<dbReference type="InterPro" id="IPR000639">
    <property type="entry name" value="Epox_hydrolase-like"/>
</dbReference>
<dbReference type="Proteomes" id="UP000215896">
    <property type="component" value="Unassembled WGS sequence"/>
</dbReference>
<dbReference type="Pfam" id="PF12697">
    <property type="entry name" value="Abhydrolase_6"/>
    <property type="match status" value="1"/>
</dbReference>
<proteinExistence type="predicted"/>
<dbReference type="InterPro" id="IPR000073">
    <property type="entry name" value="AB_hydrolase_1"/>
</dbReference>
<evidence type="ECO:0000313" key="2">
    <source>
        <dbReference type="EMBL" id="OYO17764.1"/>
    </source>
</evidence>
<reference evidence="2 3" key="1">
    <citation type="submission" date="2017-07" db="EMBL/GenBank/DDBJ databases">
        <title>Draft whole genome sequences of clinical Proprionibacteriaceae strains.</title>
        <authorList>
            <person name="Bernier A.-M."/>
            <person name="Bernard K."/>
            <person name="Domingo M.-C."/>
        </authorList>
    </citation>
    <scope>NUCLEOTIDE SEQUENCE [LARGE SCALE GENOMIC DNA]</scope>
    <source>
        <strain evidence="2 3">NML 030167</strain>
    </source>
</reference>
<dbReference type="PRINTS" id="PR00412">
    <property type="entry name" value="EPOXHYDRLASE"/>
</dbReference>
<protein>
    <submittedName>
        <fullName evidence="2">Alpha/beta hydrolase</fullName>
    </submittedName>
</protein>
<dbReference type="GO" id="GO:0016787">
    <property type="term" value="F:hydrolase activity"/>
    <property type="evidence" value="ECO:0007669"/>
    <property type="project" value="UniProtKB-KW"/>
</dbReference>
<dbReference type="AlphaFoldDB" id="A0A255GWG7"/>
<dbReference type="PANTHER" id="PTHR43194:SF2">
    <property type="entry name" value="PEROXISOMAL MEMBRANE PROTEIN LPX1"/>
    <property type="match status" value="1"/>
</dbReference>
<evidence type="ECO:0000259" key="1">
    <source>
        <dbReference type="Pfam" id="PF12697"/>
    </source>
</evidence>
<accession>A0A255GWG7</accession>
<dbReference type="InterPro" id="IPR029058">
    <property type="entry name" value="AB_hydrolase_fold"/>
</dbReference>
<dbReference type="SUPFAM" id="SSF53474">
    <property type="entry name" value="alpha/beta-Hydrolases"/>
    <property type="match status" value="1"/>
</dbReference>
<organism evidence="2 3">
    <name type="scientific">Enemella evansiae</name>
    <dbReference type="NCBI Taxonomy" id="2016499"/>
    <lineage>
        <taxon>Bacteria</taxon>
        <taxon>Bacillati</taxon>
        <taxon>Actinomycetota</taxon>
        <taxon>Actinomycetes</taxon>
        <taxon>Propionibacteriales</taxon>
        <taxon>Propionibacteriaceae</taxon>
        <taxon>Enemella</taxon>
    </lineage>
</organism>
<sequence>MRDVRYVSRGDTGWIASELQGPDAGPLVVLSPGLGDTRATYRFLVPLLVDAGYRVATVDLRGHGESSTGWASYSRSDTADDLAAVIESLDEPAVLVGQSFSGGSATIAAATRPDLVRAIIEIGPFTRPPSFSLGALIRNDHAYRKGALLLARFAISGSVRTWAKYLDVAYPGVKPADWDEWLPALLDNLREPGRMAAARAMLQSRPTDAAESLAEVRCPALIIMGTDDSDFADSPAEAAGIVEAMPPGVGRIAMIDGAGHYPHAQYPEQTADAAIAFLQNALHA</sequence>
<dbReference type="EMBL" id="NMVO01000001">
    <property type="protein sequence ID" value="OYO17764.1"/>
    <property type="molecule type" value="Genomic_DNA"/>
</dbReference>
<name>A0A255GWG7_9ACTN</name>
<keyword evidence="2" id="KW-0378">Hydrolase</keyword>
<gene>
    <name evidence="2" type="ORF">CGZ94_02475</name>
</gene>
<dbReference type="PRINTS" id="PR00111">
    <property type="entry name" value="ABHYDROLASE"/>
</dbReference>
<feature type="domain" description="AB hydrolase-1" evidence="1">
    <location>
        <begin position="28"/>
        <end position="273"/>
    </location>
</feature>
<evidence type="ECO:0000313" key="3">
    <source>
        <dbReference type="Proteomes" id="UP000215896"/>
    </source>
</evidence>
<dbReference type="PANTHER" id="PTHR43194">
    <property type="entry name" value="HYDROLASE ALPHA/BETA FOLD FAMILY"/>
    <property type="match status" value="1"/>
</dbReference>
<comment type="caution">
    <text evidence="2">The sequence shown here is derived from an EMBL/GenBank/DDBJ whole genome shotgun (WGS) entry which is preliminary data.</text>
</comment>
<dbReference type="OrthoDB" id="3771266at2"/>
<keyword evidence="3" id="KW-1185">Reference proteome</keyword>
<dbReference type="InterPro" id="IPR050228">
    <property type="entry name" value="Carboxylesterase_BioH"/>
</dbReference>